<organism evidence="2 3">
    <name type="scientific">Urochloa decumbens</name>
    <dbReference type="NCBI Taxonomy" id="240449"/>
    <lineage>
        <taxon>Eukaryota</taxon>
        <taxon>Viridiplantae</taxon>
        <taxon>Streptophyta</taxon>
        <taxon>Embryophyta</taxon>
        <taxon>Tracheophyta</taxon>
        <taxon>Spermatophyta</taxon>
        <taxon>Magnoliopsida</taxon>
        <taxon>Liliopsida</taxon>
        <taxon>Poales</taxon>
        <taxon>Poaceae</taxon>
        <taxon>PACMAD clade</taxon>
        <taxon>Panicoideae</taxon>
        <taxon>Panicodae</taxon>
        <taxon>Paniceae</taxon>
        <taxon>Melinidinae</taxon>
        <taxon>Urochloa</taxon>
    </lineage>
</organism>
<feature type="region of interest" description="Disordered" evidence="1">
    <location>
        <begin position="91"/>
        <end position="117"/>
    </location>
</feature>
<name>A0ABC9A085_9POAL</name>
<reference evidence="3" key="1">
    <citation type="submission" date="2024-06" db="EMBL/GenBank/DDBJ databases">
        <authorList>
            <person name="Ryan C."/>
        </authorList>
    </citation>
    <scope>NUCLEOTIDE SEQUENCE [LARGE SCALE GENOMIC DNA]</scope>
</reference>
<accession>A0ABC9A085</accession>
<feature type="region of interest" description="Disordered" evidence="1">
    <location>
        <begin position="16"/>
        <end position="44"/>
    </location>
</feature>
<sequence>MASCDSEVRQYCDTELTLGHRRRPAPPPPACAREEEKAPATPCAGAAATGGLTATELHATAILRMARRAAAAGDGADARLSTRRSLERFLQRRREAGRRRGVVVDSPSSSCLTDSSA</sequence>
<dbReference type="Proteomes" id="UP001497457">
    <property type="component" value="Chromosome 2b"/>
</dbReference>
<evidence type="ECO:0000313" key="3">
    <source>
        <dbReference type="Proteomes" id="UP001497457"/>
    </source>
</evidence>
<protein>
    <submittedName>
        <fullName evidence="2">Uncharacterized protein</fullName>
    </submittedName>
</protein>
<reference evidence="2 3" key="2">
    <citation type="submission" date="2024-10" db="EMBL/GenBank/DDBJ databases">
        <authorList>
            <person name="Ryan C."/>
        </authorList>
    </citation>
    <scope>NUCLEOTIDE SEQUENCE [LARGE SCALE GENOMIC DNA]</scope>
</reference>
<dbReference type="EMBL" id="OZ075112">
    <property type="protein sequence ID" value="CAL4971239.1"/>
    <property type="molecule type" value="Genomic_DNA"/>
</dbReference>
<proteinExistence type="predicted"/>
<keyword evidence="3" id="KW-1185">Reference proteome</keyword>
<gene>
    <name evidence="2" type="ORF">URODEC1_LOCUS50548</name>
</gene>
<evidence type="ECO:0000313" key="2">
    <source>
        <dbReference type="EMBL" id="CAL4971239.1"/>
    </source>
</evidence>
<evidence type="ECO:0000256" key="1">
    <source>
        <dbReference type="SAM" id="MobiDB-lite"/>
    </source>
</evidence>
<dbReference type="AlphaFoldDB" id="A0ABC9A085"/>
<feature type="compositionally biased region" description="Low complexity" evidence="1">
    <location>
        <begin position="106"/>
        <end position="117"/>
    </location>
</feature>